<evidence type="ECO:0000256" key="2">
    <source>
        <dbReference type="ARBA" id="ARBA00035104"/>
    </source>
</evidence>
<dbReference type="GO" id="GO:1990904">
    <property type="term" value="C:ribonucleoprotein complex"/>
    <property type="evidence" value="ECO:0007669"/>
    <property type="project" value="UniProtKB-KW"/>
</dbReference>
<organism evidence="5 6">
    <name type="scientific">Anaerolinea thermolimosa</name>
    <dbReference type="NCBI Taxonomy" id="229919"/>
    <lineage>
        <taxon>Bacteria</taxon>
        <taxon>Bacillati</taxon>
        <taxon>Chloroflexota</taxon>
        <taxon>Anaerolineae</taxon>
        <taxon>Anaerolineales</taxon>
        <taxon>Anaerolineaceae</taxon>
        <taxon>Anaerolinea</taxon>
    </lineage>
</organism>
<comment type="similarity">
    <text evidence="1 4">Belongs to the bacterial ribosomal protein bS6 family.</text>
</comment>
<dbReference type="GO" id="GO:0005840">
    <property type="term" value="C:ribosome"/>
    <property type="evidence" value="ECO:0007669"/>
    <property type="project" value="UniProtKB-KW"/>
</dbReference>
<dbReference type="GO" id="GO:0006412">
    <property type="term" value="P:translation"/>
    <property type="evidence" value="ECO:0007669"/>
    <property type="project" value="UniProtKB-UniRule"/>
</dbReference>
<reference evidence="5 6" key="1">
    <citation type="journal article" date="2018" name="Nat. Biotechnol.">
        <title>A standardized bacterial taxonomy based on genome phylogeny substantially revises the tree of life.</title>
        <authorList>
            <person name="Parks D.H."/>
            <person name="Chuvochina M."/>
            <person name="Waite D.W."/>
            <person name="Rinke C."/>
            <person name="Skarshewski A."/>
            <person name="Chaumeil P.A."/>
            <person name="Hugenholtz P."/>
        </authorList>
    </citation>
    <scope>NUCLEOTIDE SEQUENCE [LARGE SCALE GENOMIC DNA]</scope>
    <source>
        <strain evidence="5">UBA8781</strain>
    </source>
</reference>
<dbReference type="InterPro" id="IPR000529">
    <property type="entry name" value="Ribosomal_bS6"/>
</dbReference>
<evidence type="ECO:0000256" key="1">
    <source>
        <dbReference type="ARBA" id="ARBA00009512"/>
    </source>
</evidence>
<evidence type="ECO:0000256" key="4">
    <source>
        <dbReference type="HAMAP-Rule" id="MF_00360"/>
    </source>
</evidence>
<sequence>MRNYEVVFIVHPDLDETALTALIDKVKGWITEAGGSVEKADVWGKRRMAYPIRKQRDGQYVYFETSMPPAFSNELDRNLRLTEPVLRYMIIAK</sequence>
<gene>
    <name evidence="4" type="primary">rpsF</name>
    <name evidence="5" type="ORF">DEQ80_09705</name>
</gene>
<keyword evidence="4" id="KW-0687">Ribonucleoprotein</keyword>
<comment type="caution">
    <text evidence="5">The sequence shown here is derived from an EMBL/GenBank/DDBJ whole genome shotgun (WGS) entry which is preliminary data.</text>
</comment>
<evidence type="ECO:0000313" key="5">
    <source>
        <dbReference type="EMBL" id="HCE18120.1"/>
    </source>
</evidence>
<keyword evidence="4" id="KW-0694">RNA-binding</keyword>
<dbReference type="PANTHER" id="PTHR21011">
    <property type="entry name" value="MITOCHONDRIAL 28S RIBOSOMAL PROTEIN S6"/>
    <property type="match status" value="1"/>
</dbReference>
<dbReference type="GO" id="GO:0005737">
    <property type="term" value="C:cytoplasm"/>
    <property type="evidence" value="ECO:0007669"/>
    <property type="project" value="UniProtKB-ARBA"/>
</dbReference>
<dbReference type="InterPro" id="IPR035980">
    <property type="entry name" value="Ribosomal_bS6_sf"/>
</dbReference>
<dbReference type="PANTHER" id="PTHR21011:SF1">
    <property type="entry name" value="SMALL RIBOSOMAL SUBUNIT PROTEIN BS6M"/>
    <property type="match status" value="1"/>
</dbReference>
<dbReference type="SUPFAM" id="SSF54995">
    <property type="entry name" value="Ribosomal protein S6"/>
    <property type="match status" value="1"/>
</dbReference>
<comment type="function">
    <text evidence="2 4">Binds together with bS18 to 16S ribosomal RNA.</text>
</comment>
<dbReference type="NCBIfam" id="TIGR00166">
    <property type="entry name" value="S6"/>
    <property type="match status" value="1"/>
</dbReference>
<keyword evidence="4 5" id="KW-0689">Ribosomal protein</keyword>
<accession>A0A3D1JHR6</accession>
<dbReference type="AlphaFoldDB" id="A0A3D1JHR6"/>
<keyword evidence="4" id="KW-0699">rRNA-binding</keyword>
<dbReference type="GO" id="GO:0070181">
    <property type="term" value="F:small ribosomal subunit rRNA binding"/>
    <property type="evidence" value="ECO:0007669"/>
    <property type="project" value="TreeGrafter"/>
</dbReference>
<dbReference type="Pfam" id="PF01250">
    <property type="entry name" value="Ribosomal_S6"/>
    <property type="match status" value="1"/>
</dbReference>
<dbReference type="Gene3D" id="3.30.70.60">
    <property type="match status" value="1"/>
</dbReference>
<evidence type="ECO:0000313" key="6">
    <source>
        <dbReference type="Proteomes" id="UP000264141"/>
    </source>
</evidence>
<dbReference type="GO" id="GO:0003735">
    <property type="term" value="F:structural constituent of ribosome"/>
    <property type="evidence" value="ECO:0007669"/>
    <property type="project" value="InterPro"/>
</dbReference>
<dbReference type="InterPro" id="IPR020814">
    <property type="entry name" value="Ribosomal_S6_plastid/chlpt"/>
</dbReference>
<protein>
    <recommendedName>
        <fullName evidence="3 4">Small ribosomal subunit protein bS6</fullName>
    </recommendedName>
</protein>
<name>A0A3D1JHR6_9CHLR</name>
<dbReference type="CDD" id="cd00473">
    <property type="entry name" value="bS6"/>
    <property type="match status" value="1"/>
</dbReference>
<evidence type="ECO:0000256" key="3">
    <source>
        <dbReference type="ARBA" id="ARBA00035294"/>
    </source>
</evidence>
<dbReference type="HAMAP" id="MF_00360">
    <property type="entry name" value="Ribosomal_bS6"/>
    <property type="match status" value="1"/>
</dbReference>
<dbReference type="OrthoDB" id="9812702at2"/>
<dbReference type="Proteomes" id="UP000264141">
    <property type="component" value="Unassembled WGS sequence"/>
</dbReference>
<proteinExistence type="inferred from homology"/>
<dbReference type="STRING" id="229919.GCA_001050195_01864"/>
<dbReference type="EMBL" id="DPBP01000037">
    <property type="protein sequence ID" value="HCE18120.1"/>
    <property type="molecule type" value="Genomic_DNA"/>
</dbReference>
<dbReference type="RefSeq" id="WP_062192634.1">
    <property type="nucleotide sequence ID" value="NZ_DF967965.1"/>
</dbReference>
<dbReference type="InterPro" id="IPR014717">
    <property type="entry name" value="Transl_elong_EF1B/ribsomal_bS6"/>
</dbReference>